<name>A0A8X6YKW3_9ARAC</name>
<sequence>MCTVRHSEAYTGPSKQKTGTAHRGHGSVPTGKVQVERHDHPPYSPDMSPCNFHVFGSLEKHLKVKHFNSNTL</sequence>
<evidence type="ECO:0000313" key="2">
    <source>
        <dbReference type="EMBL" id="GFY74830.1"/>
    </source>
</evidence>
<accession>A0A8X6YKW3</accession>
<keyword evidence="3" id="KW-1185">Reference proteome</keyword>
<dbReference type="Gene3D" id="3.30.420.10">
    <property type="entry name" value="Ribonuclease H-like superfamily/Ribonuclease H"/>
    <property type="match status" value="1"/>
</dbReference>
<dbReference type="EMBL" id="BMAV01020989">
    <property type="protein sequence ID" value="GFY74830.1"/>
    <property type="molecule type" value="Genomic_DNA"/>
</dbReference>
<organism evidence="2 3">
    <name type="scientific">Trichonephila inaurata madagascariensis</name>
    <dbReference type="NCBI Taxonomy" id="2747483"/>
    <lineage>
        <taxon>Eukaryota</taxon>
        <taxon>Metazoa</taxon>
        <taxon>Ecdysozoa</taxon>
        <taxon>Arthropoda</taxon>
        <taxon>Chelicerata</taxon>
        <taxon>Arachnida</taxon>
        <taxon>Araneae</taxon>
        <taxon>Araneomorphae</taxon>
        <taxon>Entelegynae</taxon>
        <taxon>Araneoidea</taxon>
        <taxon>Nephilidae</taxon>
        <taxon>Trichonephila</taxon>
        <taxon>Trichonephila inaurata</taxon>
    </lineage>
</organism>
<gene>
    <name evidence="2" type="ORF">TNIN_407381</name>
</gene>
<feature type="region of interest" description="Disordered" evidence="1">
    <location>
        <begin position="1"/>
        <end position="45"/>
    </location>
</feature>
<dbReference type="InterPro" id="IPR036397">
    <property type="entry name" value="RNaseH_sf"/>
</dbReference>
<dbReference type="AlphaFoldDB" id="A0A8X6YKW3"/>
<evidence type="ECO:0000313" key="3">
    <source>
        <dbReference type="Proteomes" id="UP000886998"/>
    </source>
</evidence>
<dbReference type="GO" id="GO:0003676">
    <property type="term" value="F:nucleic acid binding"/>
    <property type="evidence" value="ECO:0007669"/>
    <property type="project" value="InterPro"/>
</dbReference>
<protein>
    <submittedName>
        <fullName evidence="2">Uncharacterized protein</fullName>
    </submittedName>
</protein>
<proteinExistence type="predicted"/>
<evidence type="ECO:0000256" key="1">
    <source>
        <dbReference type="SAM" id="MobiDB-lite"/>
    </source>
</evidence>
<dbReference type="Proteomes" id="UP000886998">
    <property type="component" value="Unassembled WGS sequence"/>
</dbReference>
<dbReference type="OrthoDB" id="6753549at2759"/>
<comment type="caution">
    <text evidence="2">The sequence shown here is derived from an EMBL/GenBank/DDBJ whole genome shotgun (WGS) entry which is preliminary data.</text>
</comment>
<reference evidence="2" key="1">
    <citation type="submission" date="2020-08" db="EMBL/GenBank/DDBJ databases">
        <title>Multicomponent nature underlies the extraordinary mechanical properties of spider dragline silk.</title>
        <authorList>
            <person name="Kono N."/>
            <person name="Nakamura H."/>
            <person name="Mori M."/>
            <person name="Yoshida Y."/>
            <person name="Ohtoshi R."/>
            <person name="Malay A.D."/>
            <person name="Moran D.A.P."/>
            <person name="Tomita M."/>
            <person name="Numata K."/>
            <person name="Arakawa K."/>
        </authorList>
    </citation>
    <scope>NUCLEOTIDE SEQUENCE</scope>
</reference>